<comment type="pathway">
    <text evidence="7">Protein modification; protein glycosylation.</text>
</comment>
<keyword evidence="4 7" id="KW-0256">Endoplasmic reticulum</keyword>
<keyword evidence="3 7" id="KW-0812">Transmembrane</keyword>
<comment type="similarity">
    <text evidence="2 7">Belongs to the DPM3 family.</text>
</comment>
<dbReference type="PANTHER" id="PTHR16433:SF0">
    <property type="entry name" value="DOLICHOL-PHOSPHATE MANNOSYLTRANSFERASE SUBUNIT 3"/>
    <property type="match status" value="1"/>
</dbReference>
<keyword evidence="6 7" id="KW-0472">Membrane</keyword>
<dbReference type="GO" id="GO:0006506">
    <property type="term" value="P:GPI anchor biosynthetic process"/>
    <property type="evidence" value="ECO:0007669"/>
    <property type="project" value="TreeGrafter"/>
</dbReference>
<dbReference type="InterPro" id="IPR013174">
    <property type="entry name" value="DPM3"/>
</dbReference>
<evidence type="ECO:0000256" key="7">
    <source>
        <dbReference type="RuleBase" id="RU365085"/>
    </source>
</evidence>
<comment type="subcellular location">
    <subcellularLocation>
        <location evidence="1 7">Endoplasmic reticulum membrane</location>
        <topology evidence="1 7">Multi-pass membrane protein</topology>
    </subcellularLocation>
</comment>
<evidence type="ECO:0000256" key="2">
    <source>
        <dbReference type="ARBA" id="ARBA00010430"/>
    </source>
</evidence>
<protein>
    <recommendedName>
        <fullName evidence="7">Dolichol-phosphate mannosyltransferase subunit 3</fullName>
    </recommendedName>
</protein>
<accession>A0AA38VGY6</accession>
<evidence type="ECO:0000256" key="4">
    <source>
        <dbReference type="ARBA" id="ARBA00022824"/>
    </source>
</evidence>
<name>A0AA38VGY6_9PEZI</name>
<organism evidence="8 9">
    <name type="scientific">Pleurostoma richardsiae</name>
    <dbReference type="NCBI Taxonomy" id="41990"/>
    <lineage>
        <taxon>Eukaryota</taxon>
        <taxon>Fungi</taxon>
        <taxon>Dikarya</taxon>
        <taxon>Ascomycota</taxon>
        <taxon>Pezizomycotina</taxon>
        <taxon>Sordariomycetes</taxon>
        <taxon>Sordariomycetidae</taxon>
        <taxon>Calosphaeriales</taxon>
        <taxon>Pleurostomataceae</taxon>
        <taxon>Pleurostoma</taxon>
    </lineage>
</organism>
<dbReference type="GO" id="GO:0005789">
    <property type="term" value="C:endoplasmic reticulum membrane"/>
    <property type="evidence" value="ECO:0007669"/>
    <property type="project" value="UniProtKB-SubCell"/>
</dbReference>
<keyword evidence="5 7" id="KW-1133">Transmembrane helix</keyword>
<reference evidence="8" key="1">
    <citation type="submission" date="2022-07" db="EMBL/GenBank/DDBJ databases">
        <title>Fungi with potential for degradation of polypropylene.</title>
        <authorList>
            <person name="Gostincar C."/>
        </authorList>
    </citation>
    <scope>NUCLEOTIDE SEQUENCE</scope>
    <source>
        <strain evidence="8">EXF-13308</strain>
    </source>
</reference>
<proteinExistence type="inferred from homology"/>
<feature type="transmembrane region" description="Helical" evidence="7">
    <location>
        <begin position="7"/>
        <end position="28"/>
    </location>
</feature>
<dbReference type="Proteomes" id="UP001174694">
    <property type="component" value="Unassembled WGS sequence"/>
</dbReference>
<evidence type="ECO:0000256" key="5">
    <source>
        <dbReference type="ARBA" id="ARBA00022989"/>
    </source>
</evidence>
<dbReference type="EMBL" id="JANBVO010000022">
    <property type="protein sequence ID" value="KAJ9142330.1"/>
    <property type="molecule type" value="Genomic_DNA"/>
</dbReference>
<evidence type="ECO:0000313" key="8">
    <source>
        <dbReference type="EMBL" id="KAJ9142330.1"/>
    </source>
</evidence>
<dbReference type="GO" id="GO:0033185">
    <property type="term" value="C:dolichol-phosphate-mannose synthase complex"/>
    <property type="evidence" value="ECO:0007669"/>
    <property type="project" value="TreeGrafter"/>
</dbReference>
<dbReference type="AlphaFoldDB" id="A0AA38VGY6"/>
<comment type="subunit">
    <text evidence="7">Component of the dolichol-phosphate mannose (DPM) synthase complex.</text>
</comment>
<dbReference type="PANTHER" id="PTHR16433">
    <property type="entry name" value="DOLICHOL-PHOSPHATE MANNOSYLTRANSFERASE SUBUNIT 3"/>
    <property type="match status" value="1"/>
</dbReference>
<keyword evidence="9" id="KW-1185">Reference proteome</keyword>
<evidence type="ECO:0000256" key="1">
    <source>
        <dbReference type="ARBA" id="ARBA00004477"/>
    </source>
</evidence>
<comment type="caution">
    <text evidence="8">The sequence shown here is derived from an EMBL/GenBank/DDBJ whole genome shotgun (WGS) entry which is preliminary data.</text>
</comment>
<dbReference type="Pfam" id="PF08285">
    <property type="entry name" value="DPM3"/>
    <property type="match status" value="1"/>
</dbReference>
<evidence type="ECO:0000313" key="9">
    <source>
        <dbReference type="Proteomes" id="UP001174694"/>
    </source>
</evidence>
<evidence type="ECO:0000256" key="3">
    <source>
        <dbReference type="ARBA" id="ARBA00022692"/>
    </source>
</evidence>
<comment type="function">
    <text evidence="7">Stabilizer subunit of the dolichol-phosphate mannose (DPM) synthase complex; tethers catalytic subunit to the ER.</text>
</comment>
<sequence>MTRAFETVSIALLATSLYLSFYLELVPLPEVVQQEILPVIPFWCLVSFGAFMLARLGWGVLTFNDCPDAYKELMGEIEMAKKDLRTMGVDVD</sequence>
<gene>
    <name evidence="8" type="ORF">NKR23_g7217</name>
</gene>
<feature type="transmembrane region" description="Helical" evidence="7">
    <location>
        <begin position="40"/>
        <end position="61"/>
    </location>
</feature>
<evidence type="ECO:0000256" key="6">
    <source>
        <dbReference type="ARBA" id="ARBA00023136"/>
    </source>
</evidence>